<dbReference type="OrthoDB" id="552953at2759"/>
<feature type="region of interest" description="Disordered" evidence="1">
    <location>
        <begin position="369"/>
        <end position="412"/>
    </location>
</feature>
<feature type="compositionally biased region" description="Gly residues" evidence="1">
    <location>
        <begin position="673"/>
        <end position="686"/>
    </location>
</feature>
<feature type="compositionally biased region" description="Low complexity" evidence="1">
    <location>
        <begin position="369"/>
        <end position="383"/>
    </location>
</feature>
<feature type="region of interest" description="Disordered" evidence="1">
    <location>
        <begin position="283"/>
        <end position="319"/>
    </location>
</feature>
<dbReference type="InterPro" id="IPR032914">
    <property type="entry name" value="Vam6/VPS39/TRAP1"/>
</dbReference>
<dbReference type="EMBL" id="JAEHOE010000077">
    <property type="protein sequence ID" value="KAG2489069.1"/>
    <property type="molecule type" value="Genomic_DNA"/>
</dbReference>
<dbReference type="PANTHER" id="PTHR12894">
    <property type="entry name" value="CNH DOMAIN CONTAINING"/>
    <property type="match status" value="1"/>
</dbReference>
<dbReference type="PANTHER" id="PTHR12894:SF27">
    <property type="entry name" value="TRANSFORMING GROWTH FACTOR-BETA RECEPTOR-ASSOCIATED PROTEIN 1"/>
    <property type="match status" value="1"/>
</dbReference>
<evidence type="ECO:0000313" key="2">
    <source>
        <dbReference type="EMBL" id="KAG2489069.1"/>
    </source>
</evidence>
<dbReference type="GO" id="GO:0006914">
    <property type="term" value="P:autophagy"/>
    <property type="evidence" value="ECO:0007669"/>
    <property type="project" value="TreeGrafter"/>
</dbReference>
<feature type="compositionally biased region" description="Low complexity" evidence="1">
    <location>
        <begin position="713"/>
        <end position="722"/>
    </location>
</feature>
<evidence type="ECO:0000256" key="1">
    <source>
        <dbReference type="SAM" id="MobiDB-lite"/>
    </source>
</evidence>
<dbReference type="GO" id="GO:0016020">
    <property type="term" value="C:membrane"/>
    <property type="evidence" value="ECO:0007669"/>
    <property type="project" value="TreeGrafter"/>
</dbReference>
<dbReference type="Proteomes" id="UP000612055">
    <property type="component" value="Unassembled WGS sequence"/>
</dbReference>
<protein>
    <recommendedName>
        <fullName evidence="4">CNH domain-containing protein</fullName>
    </recommendedName>
</protein>
<accession>A0A836BVJ3</accession>
<sequence>MQEDAGRTAFTFAPVLRHRTTDPARRITAVALDTAAGRLFLGLASGHVEEHQLIVKEAHVQAAAGWHGTSPAISAPAASCRLLAERRVSRHAISALAPLPTAARLAIMCEGGAVVLAAYDTWALSPLPGVRSATAVAADPGPAFASAAAAAAAAATTPPGTPLASKPPAAKPPAAASASATAVPGLAPRPVRLAVSVKGVAAATQLLVYSVTPSVGFAANFAASQPPASLLAQVALPEPVTELTWLAGGLLAVHPSSYALVQPGGRYTRIAEHGCTRPRIAAAPVLPPASSPSTPTTPGATPSASAPTPPAPSSNPHAPGALLFADRLLLLTDASGTAAAGCEPLALPGPPLALAVSGPCLIAVLDSSGSSGPELGPGSSPAGLGPGSGSGHPGSGLGRGISNAGTGADADADADADVEGLLVVDRASGRPLQRIPWAHDDPWVASAGRLPLGEDAAGGGCVALAAAGGVALLSPVQPDVQAHELLKRRRFAAALPLIRRCRAEGGGAGAAWADTALAQAGLLLLQELRFPEGLAALEEAGPAAFQPCQLCPLLPGPMGRWLQGVPRRGYWGLGGQGLASLDRLIADHLELRAATQARTGPGPAGAPAGPTAEALAAEAVAALADYLLRSRLKPGILLPEAVDALTAHLLLRGGPGAVGRLEAFLGQEAPPGSGSGSASGSGSGPDGEGEGEPAEAAGRGEADGWQVVGAGRGPTSAPATAAGGAGAGVGPGSALSSPRAVAVAAASGGPGAAGGAARVSARDPELVAALQGASRWHALALLRSARGAVPAALELWQRLALGEAQEGPAATGAVAEAASSGSSGGGGQGPAWAAATVAVAAAASARLMAAEGRVPPLLCLSKLPWMLAAAPQWALHVLRSRPLPVVECLALLRGRTDGVRWQYLHHLVYGMGGTAAASAVQQAAAAATGAAAGSGAAAAADGGDGGAAAAEALTASLHTELALELVEVAAAAAAEAAAEVTEADAGAEGDAAAGASTTTQSATAAPASASAIAPAEAPWLATLGLITDAAAARVLSLAARGARAAAAGGGGGGSGSGSLALLKVLTPRGEAAGGGVGGGGGPTSLAGLRAVLQHHMYDSKLYDAGVVLQALAAAPAAARRALLRESVMLHARAGDAAAALAALVGPPGPGLGLGDVEGGIAFCRRRCGPEGWRALLELLLRPGEGREPDFRSACRVLAAEGAELAPLQVLEALGDSMPLAQAHATLAALVGSVQHRKRQGQVLRALHRAQNLALRAELAALQAQRSLVGEETLCRGCQRPLSTRVVSRLPSGVLLCGRCVSASAEAGRQGPGPGPG</sequence>
<reference evidence="2" key="1">
    <citation type="journal article" date="2020" name="bioRxiv">
        <title>Comparative genomics of Chlamydomonas.</title>
        <authorList>
            <person name="Craig R.J."/>
            <person name="Hasan A.R."/>
            <person name="Ness R.W."/>
            <person name="Keightley P.D."/>
        </authorList>
    </citation>
    <scope>NUCLEOTIDE SEQUENCE</scope>
    <source>
        <strain evidence="2">CCAP 11/70</strain>
    </source>
</reference>
<evidence type="ECO:0008006" key="4">
    <source>
        <dbReference type="Google" id="ProtNLM"/>
    </source>
</evidence>
<name>A0A836BVJ3_9CHLO</name>
<feature type="compositionally biased region" description="Low complexity" evidence="1">
    <location>
        <begin position="291"/>
        <end position="306"/>
    </location>
</feature>
<keyword evidence="3" id="KW-1185">Reference proteome</keyword>
<proteinExistence type="predicted"/>
<dbReference type="GO" id="GO:0034058">
    <property type="term" value="P:endosomal vesicle fusion"/>
    <property type="evidence" value="ECO:0007669"/>
    <property type="project" value="TreeGrafter"/>
</dbReference>
<feature type="compositionally biased region" description="Gly residues" evidence="1">
    <location>
        <begin position="384"/>
        <end position="399"/>
    </location>
</feature>
<organism evidence="2 3">
    <name type="scientific">Edaphochlamys debaryana</name>
    <dbReference type="NCBI Taxonomy" id="47281"/>
    <lineage>
        <taxon>Eukaryota</taxon>
        <taxon>Viridiplantae</taxon>
        <taxon>Chlorophyta</taxon>
        <taxon>core chlorophytes</taxon>
        <taxon>Chlorophyceae</taxon>
        <taxon>CS clade</taxon>
        <taxon>Chlamydomonadales</taxon>
        <taxon>Chlamydomonadales incertae sedis</taxon>
        <taxon>Edaphochlamys</taxon>
    </lineage>
</organism>
<feature type="region of interest" description="Disordered" evidence="1">
    <location>
        <begin position="666"/>
        <end position="733"/>
    </location>
</feature>
<evidence type="ECO:0000313" key="3">
    <source>
        <dbReference type="Proteomes" id="UP000612055"/>
    </source>
</evidence>
<gene>
    <name evidence="2" type="ORF">HYH03_012505</name>
</gene>
<feature type="region of interest" description="Disordered" evidence="1">
    <location>
        <begin position="156"/>
        <end position="175"/>
    </location>
</feature>
<dbReference type="GO" id="GO:0005737">
    <property type="term" value="C:cytoplasm"/>
    <property type="evidence" value="ECO:0007669"/>
    <property type="project" value="TreeGrafter"/>
</dbReference>
<comment type="caution">
    <text evidence="2">The sequence shown here is derived from an EMBL/GenBank/DDBJ whole genome shotgun (WGS) entry which is preliminary data.</text>
</comment>